<organism evidence="3 4">
    <name type="scientific">Paenisporosarcina antarctica</name>
    <dbReference type="NCBI Taxonomy" id="417367"/>
    <lineage>
        <taxon>Bacteria</taxon>
        <taxon>Bacillati</taxon>
        <taxon>Bacillota</taxon>
        <taxon>Bacilli</taxon>
        <taxon>Bacillales</taxon>
        <taxon>Caryophanaceae</taxon>
        <taxon>Paenisporosarcina</taxon>
    </lineage>
</organism>
<feature type="domain" description="ABC-type glycine betaine transport system substrate-binding" evidence="2">
    <location>
        <begin position="32"/>
        <end position="297"/>
    </location>
</feature>
<dbReference type="AlphaFoldDB" id="A0A4V1AMP3"/>
<dbReference type="SUPFAM" id="SSF53850">
    <property type="entry name" value="Periplasmic binding protein-like II"/>
    <property type="match status" value="1"/>
</dbReference>
<keyword evidence="1" id="KW-0732">Signal</keyword>
<keyword evidence="4" id="KW-1185">Reference proteome</keyword>
<evidence type="ECO:0000259" key="2">
    <source>
        <dbReference type="Pfam" id="PF04069"/>
    </source>
</evidence>
<feature type="chain" id="PRO_5038796559" evidence="1">
    <location>
        <begin position="25"/>
        <end position="304"/>
    </location>
</feature>
<name>A0A4V1AMP3_9BACL</name>
<dbReference type="Gene3D" id="3.40.190.10">
    <property type="entry name" value="Periplasmic binding protein-like II"/>
    <property type="match status" value="1"/>
</dbReference>
<evidence type="ECO:0000256" key="1">
    <source>
        <dbReference type="SAM" id="SignalP"/>
    </source>
</evidence>
<dbReference type="RefSeq" id="WP_134208475.1">
    <property type="nucleotide sequence ID" value="NZ_CP038015.1"/>
</dbReference>
<dbReference type="KEGG" id="panc:E2636_01835"/>
<dbReference type="OrthoDB" id="9801163at2"/>
<sequence length="304" mass="33863">MKKRLIGVALFASIALVGCGSSNDAGGDTSEPIIFSGKLFTEQFILPQLLGQYVEAKTDYAVEYKAGLGEVAILTPALEKGDIDVYVEYTGTGLQSVLEEDLEQGESSESILERVRKGYEEKYGVTWLEPLGFENTYTLAYSKDQNYNAKTYSDLVEASKSEDIVFGAPHAFYERPGDGFDALVKVYPFEFSKNESLDPNIMYEAVKRGDVDVITAFTTDGRIERFDLEITTDDKGFFPKYDAAPLVRQETLETYPELEDVLNELAGKISVEDMQKMNAQVDIDGEKAEDVARDFLIEQGLIEE</sequence>
<dbReference type="CDD" id="cd13528">
    <property type="entry name" value="PBP2_osmoprotectants"/>
    <property type="match status" value="1"/>
</dbReference>
<reference evidence="3 4" key="1">
    <citation type="submission" date="2019-03" db="EMBL/GenBank/DDBJ databases">
        <title>Complete genome sequence of Paenisporosarcina antarctica CGMCC 1.6503T.</title>
        <authorList>
            <person name="Rong J.-C."/>
            <person name="Chi N.-Y."/>
            <person name="Zhang Q.-F."/>
        </authorList>
    </citation>
    <scope>NUCLEOTIDE SEQUENCE [LARGE SCALE GENOMIC DNA]</scope>
    <source>
        <strain evidence="3 4">CGMCC 1.6503</strain>
    </source>
</reference>
<dbReference type="Proteomes" id="UP000294292">
    <property type="component" value="Chromosome"/>
</dbReference>
<gene>
    <name evidence="3" type="ORF">E2636_01835</name>
</gene>
<dbReference type="GO" id="GO:0022857">
    <property type="term" value="F:transmembrane transporter activity"/>
    <property type="evidence" value="ECO:0007669"/>
    <property type="project" value="InterPro"/>
</dbReference>
<dbReference type="EMBL" id="CP038015">
    <property type="protein sequence ID" value="QBP39975.1"/>
    <property type="molecule type" value="Genomic_DNA"/>
</dbReference>
<evidence type="ECO:0000313" key="3">
    <source>
        <dbReference type="EMBL" id="QBP39975.1"/>
    </source>
</evidence>
<dbReference type="Pfam" id="PF04069">
    <property type="entry name" value="OpuAC"/>
    <property type="match status" value="1"/>
</dbReference>
<accession>A0A4V1AMP3</accession>
<dbReference type="Gene3D" id="3.40.190.120">
    <property type="entry name" value="Osmoprotection protein (prox), domain 2"/>
    <property type="match status" value="1"/>
</dbReference>
<protein>
    <submittedName>
        <fullName evidence="3">Glycine/betaine ABC transporter substrate-binding protein</fullName>
    </submittedName>
</protein>
<dbReference type="InterPro" id="IPR007210">
    <property type="entry name" value="ABC_Gly_betaine_transp_sub-bd"/>
</dbReference>
<dbReference type="GO" id="GO:0043190">
    <property type="term" value="C:ATP-binding cassette (ABC) transporter complex"/>
    <property type="evidence" value="ECO:0007669"/>
    <property type="project" value="InterPro"/>
</dbReference>
<proteinExistence type="predicted"/>
<dbReference type="PROSITE" id="PS51257">
    <property type="entry name" value="PROKAR_LIPOPROTEIN"/>
    <property type="match status" value="1"/>
</dbReference>
<evidence type="ECO:0000313" key="4">
    <source>
        <dbReference type="Proteomes" id="UP000294292"/>
    </source>
</evidence>
<feature type="signal peptide" evidence="1">
    <location>
        <begin position="1"/>
        <end position="24"/>
    </location>
</feature>